<keyword evidence="4" id="KW-1185">Reference proteome</keyword>
<keyword evidence="1" id="KW-0479">Metal-binding</keyword>
<dbReference type="EMBL" id="NJHN03000095">
    <property type="protein sequence ID" value="KAH9415530.1"/>
    <property type="molecule type" value="Genomic_DNA"/>
</dbReference>
<evidence type="ECO:0000256" key="1">
    <source>
        <dbReference type="ARBA" id="ARBA00022723"/>
    </source>
</evidence>
<evidence type="ECO:0000259" key="2">
    <source>
        <dbReference type="Pfam" id="PF00294"/>
    </source>
</evidence>
<gene>
    <name evidence="3" type="ORF">DERP_000015</name>
</gene>
<dbReference type="InterPro" id="IPR011611">
    <property type="entry name" value="PfkB_dom"/>
</dbReference>
<feature type="domain" description="Carbohydrate kinase PfkB" evidence="2">
    <location>
        <begin position="8"/>
        <end position="138"/>
    </location>
</feature>
<dbReference type="PANTHER" id="PTHR42909">
    <property type="entry name" value="ZGC:136858"/>
    <property type="match status" value="1"/>
</dbReference>
<dbReference type="InterPro" id="IPR029056">
    <property type="entry name" value="Ribokinase-like"/>
</dbReference>
<name>A0ABQ8IZL0_DERPT</name>
<comment type="caution">
    <text evidence="3">The sequence shown here is derived from an EMBL/GenBank/DDBJ whole genome shotgun (WGS) entry which is preliminary data.</text>
</comment>
<evidence type="ECO:0000313" key="4">
    <source>
        <dbReference type="Proteomes" id="UP000887458"/>
    </source>
</evidence>
<evidence type="ECO:0000313" key="3">
    <source>
        <dbReference type="EMBL" id="KAH9415530.1"/>
    </source>
</evidence>
<dbReference type="Gene3D" id="3.40.1190.20">
    <property type="match status" value="1"/>
</dbReference>
<dbReference type="SUPFAM" id="SSF53613">
    <property type="entry name" value="Ribokinase-like"/>
    <property type="match status" value="1"/>
</dbReference>
<dbReference type="Pfam" id="PF00294">
    <property type="entry name" value="PfkB"/>
    <property type="match status" value="1"/>
</dbReference>
<reference evidence="3 4" key="2">
    <citation type="journal article" date="2022" name="Mol. Biol. Evol.">
        <title>Comparative Genomics Reveals Insights into the Divergent Evolution of Astigmatic Mites and Household Pest Adaptations.</title>
        <authorList>
            <person name="Xiong Q."/>
            <person name="Wan A.T."/>
            <person name="Liu X."/>
            <person name="Fung C.S."/>
            <person name="Xiao X."/>
            <person name="Malainual N."/>
            <person name="Hou J."/>
            <person name="Wang L."/>
            <person name="Wang M."/>
            <person name="Yang K.Y."/>
            <person name="Cui Y."/>
            <person name="Leung E.L."/>
            <person name="Nong W."/>
            <person name="Shin S.K."/>
            <person name="Au S.W."/>
            <person name="Jeong K.Y."/>
            <person name="Chew F.T."/>
            <person name="Hui J.H."/>
            <person name="Leung T.F."/>
            <person name="Tungtrongchitr A."/>
            <person name="Zhong N."/>
            <person name="Liu Z."/>
            <person name="Tsui S.K."/>
        </authorList>
    </citation>
    <scope>NUCLEOTIDE SEQUENCE [LARGE SCALE GENOMIC DNA]</scope>
    <source>
        <strain evidence="3">Derp</strain>
    </source>
</reference>
<reference evidence="3 4" key="1">
    <citation type="journal article" date="2018" name="J. Allergy Clin. Immunol.">
        <title>High-quality assembly of Dermatophagoides pteronyssinus genome and transcriptome reveals a wide range of novel allergens.</title>
        <authorList>
            <person name="Liu X.Y."/>
            <person name="Yang K.Y."/>
            <person name="Wang M.Q."/>
            <person name="Kwok J.S."/>
            <person name="Zeng X."/>
            <person name="Yang Z."/>
            <person name="Xiao X.J."/>
            <person name="Lau C.P."/>
            <person name="Li Y."/>
            <person name="Huang Z.M."/>
            <person name="Ba J.G."/>
            <person name="Yim A.K."/>
            <person name="Ouyang C.Y."/>
            <person name="Ngai S.M."/>
            <person name="Chan T.F."/>
            <person name="Leung E.L."/>
            <person name="Liu L."/>
            <person name="Liu Z.G."/>
            <person name="Tsui S.K."/>
        </authorList>
    </citation>
    <scope>NUCLEOTIDE SEQUENCE [LARGE SCALE GENOMIC DNA]</scope>
    <source>
        <strain evidence="3">Derp</strain>
    </source>
</reference>
<dbReference type="Proteomes" id="UP000887458">
    <property type="component" value="Unassembled WGS sequence"/>
</dbReference>
<organism evidence="3 4">
    <name type="scientific">Dermatophagoides pteronyssinus</name>
    <name type="common">European house dust mite</name>
    <dbReference type="NCBI Taxonomy" id="6956"/>
    <lineage>
        <taxon>Eukaryota</taxon>
        <taxon>Metazoa</taxon>
        <taxon>Ecdysozoa</taxon>
        <taxon>Arthropoda</taxon>
        <taxon>Chelicerata</taxon>
        <taxon>Arachnida</taxon>
        <taxon>Acari</taxon>
        <taxon>Acariformes</taxon>
        <taxon>Sarcoptiformes</taxon>
        <taxon>Astigmata</taxon>
        <taxon>Psoroptidia</taxon>
        <taxon>Analgoidea</taxon>
        <taxon>Pyroglyphidae</taxon>
        <taxon>Dermatophagoidinae</taxon>
        <taxon>Dermatophagoides</taxon>
    </lineage>
</organism>
<sequence length="156" mass="17154">LNGSTYDGSVAATLGGVGRNIAESIQRLQQPCLLITAVGHDQPGQMIISSVASAINNQDMTNGIRLLEQLPTSSCTVIIDNDGECRLIVGDFRANQCIDKNFVFRFETELKQAPIVITDANLPTETMNYVCQQCRLSKIPGKLFFFSFLICKCNEF</sequence>
<feature type="non-terminal residue" evidence="3">
    <location>
        <position position="1"/>
    </location>
</feature>
<accession>A0ABQ8IZL0</accession>
<proteinExistence type="predicted"/>
<dbReference type="PANTHER" id="PTHR42909:SF1">
    <property type="entry name" value="CARBOHYDRATE KINASE PFKB DOMAIN-CONTAINING PROTEIN"/>
    <property type="match status" value="1"/>
</dbReference>
<protein>
    <recommendedName>
        <fullName evidence="2">Carbohydrate kinase PfkB domain-containing protein</fullName>
    </recommendedName>
</protein>